<dbReference type="RefSeq" id="WP_195467119.1">
    <property type="nucleotide sequence ID" value="NZ_JACJLL010000053.1"/>
</dbReference>
<evidence type="ECO:0000313" key="2">
    <source>
        <dbReference type="EMBL" id="MBM6819599.1"/>
    </source>
</evidence>
<keyword evidence="1" id="KW-1133">Transmembrane helix</keyword>
<evidence type="ECO:0008006" key="4">
    <source>
        <dbReference type="Google" id="ProtNLM"/>
    </source>
</evidence>
<name>A0ABS2FGW2_9CLOT</name>
<proteinExistence type="predicted"/>
<reference evidence="2 3" key="1">
    <citation type="journal article" date="2021" name="Sci. Rep.">
        <title>The distribution of antibiotic resistance genes in chicken gut microbiota commensals.</title>
        <authorList>
            <person name="Juricova H."/>
            <person name="Matiasovicova J."/>
            <person name="Kubasova T."/>
            <person name="Cejkova D."/>
            <person name="Rychlik I."/>
        </authorList>
    </citation>
    <scope>NUCLEOTIDE SEQUENCE [LARGE SCALE GENOMIC DNA]</scope>
    <source>
        <strain evidence="2 3">An435</strain>
    </source>
</reference>
<keyword evidence="3" id="KW-1185">Reference proteome</keyword>
<comment type="caution">
    <text evidence="2">The sequence shown here is derived from an EMBL/GenBank/DDBJ whole genome shotgun (WGS) entry which is preliminary data.</text>
</comment>
<feature type="transmembrane region" description="Helical" evidence="1">
    <location>
        <begin position="7"/>
        <end position="27"/>
    </location>
</feature>
<evidence type="ECO:0000256" key="1">
    <source>
        <dbReference type="SAM" id="Phobius"/>
    </source>
</evidence>
<keyword evidence="1" id="KW-0812">Transmembrane</keyword>
<organism evidence="2 3">
    <name type="scientific">Clostridium saudiense</name>
    <dbReference type="NCBI Taxonomy" id="1414720"/>
    <lineage>
        <taxon>Bacteria</taxon>
        <taxon>Bacillati</taxon>
        <taxon>Bacillota</taxon>
        <taxon>Clostridia</taxon>
        <taxon>Eubacteriales</taxon>
        <taxon>Clostridiaceae</taxon>
        <taxon>Clostridium</taxon>
    </lineage>
</organism>
<dbReference type="EMBL" id="JACJLL010000053">
    <property type="protein sequence ID" value="MBM6819599.1"/>
    <property type="molecule type" value="Genomic_DNA"/>
</dbReference>
<dbReference type="Proteomes" id="UP000767334">
    <property type="component" value="Unassembled WGS sequence"/>
</dbReference>
<gene>
    <name evidence="2" type="ORF">H6A19_09680</name>
</gene>
<protein>
    <recommendedName>
        <fullName evidence="4">Lipoprotein</fullName>
    </recommendedName>
</protein>
<accession>A0ABS2FGW2</accession>
<sequence>MKIIKKILIPIFAVILLIVGFVKINIINTESLSPLGNTDDNFKVVSEEFGEDFQEFIKDNSTVKIYVGEKKDGLATVKIYNKEIKLTSDNLFMNTIKTAGEYINNAFINIKDKINKSTKTNSEYNEDSVKTDEDDKNDFDKSVDDFIENINN</sequence>
<evidence type="ECO:0000313" key="3">
    <source>
        <dbReference type="Proteomes" id="UP000767334"/>
    </source>
</evidence>
<keyword evidence="1" id="KW-0472">Membrane</keyword>